<evidence type="ECO:0000256" key="4">
    <source>
        <dbReference type="ARBA" id="ARBA00023136"/>
    </source>
</evidence>
<feature type="transmembrane region" description="Helical" evidence="7">
    <location>
        <begin position="98"/>
        <end position="131"/>
    </location>
</feature>
<dbReference type="Pfam" id="PF05090">
    <property type="entry name" value="HTTM"/>
    <property type="match status" value="1"/>
</dbReference>
<dbReference type="RefSeq" id="XP_014253955.1">
    <property type="nucleotide sequence ID" value="XM_014398469.2"/>
</dbReference>
<evidence type="ECO:0000313" key="10">
    <source>
        <dbReference type="Proteomes" id="UP000494040"/>
    </source>
</evidence>
<evidence type="ECO:0000256" key="7">
    <source>
        <dbReference type="SAM" id="Phobius"/>
    </source>
</evidence>
<dbReference type="InterPro" id="IPR007782">
    <property type="entry name" value="VKG_COase"/>
</dbReference>
<keyword evidence="10" id="KW-1185">Reference proteome</keyword>
<dbReference type="Pfam" id="PF22777">
    <property type="entry name" value="VKGC_lumenal_dom"/>
    <property type="match status" value="1"/>
</dbReference>
<dbReference type="KEGG" id="clec:106669169"/>
<dbReference type="GeneID" id="106669169"/>
<feature type="transmembrane region" description="Helical" evidence="7">
    <location>
        <begin position="143"/>
        <end position="163"/>
    </location>
</feature>
<keyword evidence="6" id="KW-0456">Lyase</keyword>
<dbReference type="InterPro" id="IPR053934">
    <property type="entry name" value="HTTM_dom"/>
</dbReference>
<comment type="subcellular location">
    <subcellularLocation>
        <location evidence="1">Endomembrane system</location>
        <topology evidence="1">Multi-pass membrane protein</topology>
    </subcellularLocation>
</comment>
<dbReference type="EnsemblMetazoa" id="XM_014398469.2">
    <property type="protein sequence ID" value="XP_014253955.1"/>
    <property type="gene ID" value="LOC106669169"/>
</dbReference>
<dbReference type="EnsemblMetazoa" id="XM_014398470.2">
    <property type="protein sequence ID" value="XP_014253956.1"/>
    <property type="gene ID" value="LOC106669169"/>
</dbReference>
<feature type="domain" description="HTTM-like" evidence="8">
    <location>
        <begin position="38"/>
        <end position="296"/>
    </location>
</feature>
<feature type="transmembrane region" description="Helical" evidence="7">
    <location>
        <begin position="273"/>
        <end position="296"/>
    </location>
</feature>
<evidence type="ECO:0000259" key="8">
    <source>
        <dbReference type="SMART" id="SM00752"/>
    </source>
</evidence>
<dbReference type="Proteomes" id="UP000494040">
    <property type="component" value="Unassembled WGS sequence"/>
</dbReference>
<evidence type="ECO:0000256" key="1">
    <source>
        <dbReference type="ARBA" id="ARBA00004127"/>
    </source>
</evidence>
<organism evidence="9 10">
    <name type="scientific">Cimex lectularius</name>
    <name type="common">Bed bug</name>
    <name type="synonym">Acanthia lectularia</name>
    <dbReference type="NCBI Taxonomy" id="79782"/>
    <lineage>
        <taxon>Eukaryota</taxon>
        <taxon>Metazoa</taxon>
        <taxon>Ecdysozoa</taxon>
        <taxon>Arthropoda</taxon>
        <taxon>Hexapoda</taxon>
        <taxon>Insecta</taxon>
        <taxon>Pterygota</taxon>
        <taxon>Neoptera</taxon>
        <taxon>Paraneoptera</taxon>
        <taxon>Hemiptera</taxon>
        <taxon>Heteroptera</taxon>
        <taxon>Panheteroptera</taxon>
        <taxon>Cimicomorpha</taxon>
        <taxon>Cimicidae</taxon>
        <taxon>Cimex</taxon>
    </lineage>
</organism>
<protein>
    <recommendedName>
        <fullName evidence="8">HTTM-like domain-containing protein</fullName>
    </recommendedName>
</protein>
<dbReference type="AlphaFoldDB" id="A0A8I6S156"/>
<name>A0A8I6S156_CIMLE</name>
<keyword evidence="5" id="KW-1015">Disulfide bond</keyword>
<dbReference type="RefSeq" id="XP_014253956.1">
    <property type="nucleotide sequence ID" value="XM_014398470.2"/>
</dbReference>
<dbReference type="OrthoDB" id="206689at2759"/>
<dbReference type="SMART" id="SM00752">
    <property type="entry name" value="HTTM"/>
    <property type="match status" value="1"/>
</dbReference>
<dbReference type="GO" id="GO:0019842">
    <property type="term" value="F:vitamin binding"/>
    <property type="evidence" value="ECO:0007669"/>
    <property type="project" value="TreeGrafter"/>
</dbReference>
<evidence type="ECO:0000256" key="5">
    <source>
        <dbReference type="ARBA" id="ARBA00023157"/>
    </source>
</evidence>
<dbReference type="GO" id="GO:0012505">
    <property type="term" value="C:endomembrane system"/>
    <property type="evidence" value="ECO:0007669"/>
    <property type="project" value="UniProtKB-SubCell"/>
</dbReference>
<dbReference type="InterPro" id="IPR011020">
    <property type="entry name" value="HTTM-like"/>
</dbReference>
<reference evidence="9" key="1">
    <citation type="submission" date="2022-01" db="UniProtKB">
        <authorList>
            <consortium name="EnsemblMetazoa"/>
        </authorList>
    </citation>
    <scope>IDENTIFICATION</scope>
</reference>
<evidence type="ECO:0000256" key="6">
    <source>
        <dbReference type="ARBA" id="ARBA00023239"/>
    </source>
</evidence>
<keyword evidence="4 7" id="KW-0472">Membrane</keyword>
<dbReference type="RefSeq" id="XP_024084360.1">
    <property type="nucleotide sequence ID" value="XM_024228592.1"/>
</dbReference>
<evidence type="ECO:0000256" key="3">
    <source>
        <dbReference type="ARBA" id="ARBA00022989"/>
    </source>
</evidence>
<dbReference type="EnsemblMetazoa" id="XM_024228592.1">
    <property type="protein sequence ID" value="XP_024084360.1"/>
    <property type="gene ID" value="LOC106669169"/>
</dbReference>
<accession>A0A8I6S156</accession>
<keyword evidence="2 7" id="KW-0812">Transmembrane</keyword>
<dbReference type="GO" id="GO:0008488">
    <property type="term" value="F:gamma-glutamyl carboxylase activity"/>
    <property type="evidence" value="ECO:0007669"/>
    <property type="project" value="InterPro"/>
</dbReference>
<dbReference type="PANTHER" id="PTHR12639">
    <property type="entry name" value="VITAMIN K-DEPENDENT GAMMA-CARBOXYLASE"/>
    <property type="match status" value="1"/>
</dbReference>
<dbReference type="OMA" id="TYLNHYY"/>
<evidence type="ECO:0000256" key="2">
    <source>
        <dbReference type="ARBA" id="ARBA00022692"/>
    </source>
</evidence>
<dbReference type="InterPro" id="IPR053935">
    <property type="entry name" value="VKGC_lumenal_dom"/>
</dbReference>
<keyword evidence="3 7" id="KW-1133">Transmembrane helix</keyword>
<sequence>MAHSSKKVRQQSKSYIENILGFPVRHLLDWNSFVLLLFKPVDPSSIAVSRILFGALMVLDIPDERGLSEADLRWGNQDECRFPLFDFLTPLPLEWMCIVYLIMWLGAVGIMLGAFFKFSCLAFSIPYWYIFLLDKTAWNNHSYLYGLLSIMFIFSDANNYWSVDSLIGRVKHNKDVPLWNYGILRFQLFLLYFYAGLKKLDFDWLAGHSMSSLSTHWVFDPFRAFLTSHEIDLWIIHITGFLLDLTVGFWIYFDSTRPIAFLFLASFHLMNSQMFHIGMFPYVCLVTMPLFCSFNWPKSLIAKLKYPLACIKLQTEKNDNCYYIEPNKNKSGTNFKAINHNWRKHLVGASICVHVLIQLFLPYSHFITQGYNNWTNGLYGYSWDMMVHTWDPVLVMIKVVDNDSGEEMFLDPEAWVQNDRWQKHGDMVIQYSKCVQRNIQKSKSRVQNISLYIDVWTSLNKRFQQRMFDPGVDLLKAEWSPTKPISWLMPLLTDLSNWRYAITEIEKHVRSWSNYSDALFFADFPGLTLENYIHKDLTNVSLTVLRGDVIVEQSNKTNATLGTGDYVPLTTGAFHKVHTVSSTPACFMYTYYNMSKTSDTGKKSVSLDKFHKTVKNRIDGVLSSIALVSNSFLNILYSVPMVRRVRITG</sequence>
<dbReference type="PANTHER" id="PTHR12639:SF6">
    <property type="entry name" value="VITAMIN K-DEPENDENT GAMMA-CARBOXYLASE"/>
    <property type="match status" value="1"/>
</dbReference>
<evidence type="ECO:0000313" key="9">
    <source>
        <dbReference type="EnsemblMetazoa" id="XP_014253956.1"/>
    </source>
</evidence>
<feature type="transmembrane region" description="Helical" evidence="7">
    <location>
        <begin position="178"/>
        <end position="195"/>
    </location>
</feature>
<proteinExistence type="predicted"/>
<feature type="transmembrane region" description="Helical" evidence="7">
    <location>
        <begin position="233"/>
        <end position="253"/>
    </location>
</feature>